<organism evidence="1">
    <name type="scientific">Timema genevievae</name>
    <name type="common">Walking stick</name>
    <dbReference type="NCBI Taxonomy" id="629358"/>
    <lineage>
        <taxon>Eukaryota</taxon>
        <taxon>Metazoa</taxon>
        <taxon>Ecdysozoa</taxon>
        <taxon>Arthropoda</taxon>
        <taxon>Hexapoda</taxon>
        <taxon>Insecta</taxon>
        <taxon>Pterygota</taxon>
        <taxon>Neoptera</taxon>
        <taxon>Polyneoptera</taxon>
        <taxon>Phasmatodea</taxon>
        <taxon>Timematodea</taxon>
        <taxon>Timematoidea</taxon>
        <taxon>Timematidae</taxon>
        <taxon>Timema</taxon>
    </lineage>
</organism>
<reference evidence="1" key="1">
    <citation type="submission" date="2020-11" db="EMBL/GenBank/DDBJ databases">
        <authorList>
            <person name="Tran Van P."/>
        </authorList>
    </citation>
    <scope>NUCLEOTIDE SEQUENCE</scope>
</reference>
<gene>
    <name evidence="1" type="ORF">TGEB3V08_LOCUS6712</name>
</gene>
<dbReference type="EMBL" id="OE841815">
    <property type="protein sequence ID" value="CAD7597233.1"/>
    <property type="molecule type" value="Genomic_DNA"/>
</dbReference>
<accession>A0A7R9PMJ7</accession>
<protein>
    <submittedName>
        <fullName evidence="1">Uncharacterized protein</fullName>
    </submittedName>
</protein>
<dbReference type="AlphaFoldDB" id="A0A7R9PMJ7"/>
<evidence type="ECO:0000313" key="1">
    <source>
        <dbReference type="EMBL" id="CAD7597233.1"/>
    </source>
</evidence>
<sequence>MIERSRPLALLSASLKPILWDGGREGERLGVASQPTKVSFRTNKNRWITETVDGASYRTGHQKRRNGRLPVLAGTVTTHLLVSHKRSGELASSRLLNVFNPTSPLTGSFTSNSFNEVALRVSHSSLMSSDRMKPGSGDWAVMIDLLQEADTTLLSSGSNVKCELSVLKVEVMSEGVCQDWFCWVLERIARAPGDIPGGTV</sequence>
<name>A0A7R9PMJ7_TIMGE</name>
<proteinExistence type="predicted"/>